<evidence type="ECO:0000256" key="2">
    <source>
        <dbReference type="ARBA" id="ARBA00023125"/>
    </source>
</evidence>
<keyword evidence="1" id="KW-0805">Transcription regulation</keyword>
<evidence type="ECO:0000313" key="9">
    <source>
        <dbReference type="Proteomes" id="UP000092871"/>
    </source>
</evidence>
<dbReference type="EMBL" id="FLRB01000009">
    <property type="protein sequence ID" value="SBT20851.1"/>
    <property type="molecule type" value="Genomic_DNA"/>
</dbReference>
<keyword evidence="3" id="KW-0010">Activator</keyword>
<evidence type="ECO:0000256" key="4">
    <source>
        <dbReference type="ARBA" id="ARBA00023163"/>
    </source>
</evidence>
<dbReference type="SUPFAM" id="SSF51215">
    <property type="entry name" value="Regulatory protein AraC"/>
    <property type="match status" value="1"/>
</dbReference>
<evidence type="ECO:0000313" key="6">
    <source>
        <dbReference type="EMBL" id="SBT19074.1"/>
    </source>
</evidence>
<organism evidence="6 9">
    <name type="scientific">Marinomonas gallaica</name>
    <dbReference type="NCBI Taxonomy" id="1806667"/>
    <lineage>
        <taxon>Bacteria</taxon>
        <taxon>Pseudomonadati</taxon>
        <taxon>Pseudomonadota</taxon>
        <taxon>Gammaproteobacteria</taxon>
        <taxon>Oceanospirillales</taxon>
        <taxon>Oceanospirillaceae</taxon>
        <taxon>Marinomonas</taxon>
    </lineage>
</organism>
<dbReference type="PANTHER" id="PTHR46796">
    <property type="entry name" value="HTH-TYPE TRANSCRIPTIONAL ACTIVATOR RHAS-RELATED"/>
    <property type="match status" value="1"/>
</dbReference>
<dbReference type="AlphaFoldDB" id="A0A1C3JV14"/>
<reference evidence="7 8" key="1">
    <citation type="submission" date="2016-06" db="EMBL/GenBank/DDBJ databases">
        <authorList>
            <person name="Rodrigo-Torres L."/>
            <person name="Arahal D.R."/>
        </authorList>
    </citation>
    <scope>NUCLEOTIDE SEQUENCE [LARGE SCALE GENOMIC DNA]</scope>
    <source>
        <strain evidence="7 8">CECT 5116</strain>
    </source>
</reference>
<dbReference type="GO" id="GO:0003700">
    <property type="term" value="F:DNA-binding transcription factor activity"/>
    <property type="evidence" value="ECO:0007669"/>
    <property type="project" value="InterPro"/>
</dbReference>
<dbReference type="SMART" id="SM00342">
    <property type="entry name" value="HTH_ARAC"/>
    <property type="match status" value="1"/>
</dbReference>
<evidence type="ECO:0000313" key="8">
    <source>
        <dbReference type="Proteomes" id="UP000092840"/>
    </source>
</evidence>
<dbReference type="EMBL" id="FLRA01000024">
    <property type="protein sequence ID" value="SBT19074.1"/>
    <property type="molecule type" value="Genomic_DNA"/>
</dbReference>
<dbReference type="InterPro" id="IPR009057">
    <property type="entry name" value="Homeodomain-like_sf"/>
</dbReference>
<dbReference type="Proteomes" id="UP000092871">
    <property type="component" value="Unassembled WGS sequence"/>
</dbReference>
<proteinExistence type="predicted"/>
<gene>
    <name evidence="6" type="primary">rhaS_5</name>
    <name evidence="7" type="synonym">rhaS_4</name>
    <name evidence="6" type="ORF">MGA5115_03235</name>
    <name evidence="7" type="ORF">MGA5116_01438</name>
</gene>
<dbReference type="InterPro" id="IPR018062">
    <property type="entry name" value="HTH_AraC-typ_CS"/>
</dbReference>
<sequence length="319" mass="35866">MTICLTVCDHKASGISAQSVSSYLISKRFGEHQLILGASSSSQADIKFKRFGELSISEHTFGCAVQMHTPMMSDTYHLQVMLGGQSKVHCNGTTQHLNAGDALIVPPRASLISDYSEDCRKLIIRIPAEFMMQTAREFGYHMNHDRIHFCFQKQPLPTSGSFINLLDDILQQPQGQLCERGLMYYSKLLCNAILGTFECNLCPSQSAQLSQHRYIERVRDYVLSHITSDISVGELAELCQISRKSLYNLFERETGLTPSTYVRCLKLESVHSELSRNQSIRNVTEVALKYGFTNLGRFSAQYRDHIGELPSHTLRGVAC</sequence>
<dbReference type="Gene3D" id="1.10.10.60">
    <property type="entry name" value="Homeodomain-like"/>
    <property type="match status" value="1"/>
</dbReference>
<evidence type="ECO:0000256" key="1">
    <source>
        <dbReference type="ARBA" id="ARBA00023015"/>
    </source>
</evidence>
<dbReference type="OrthoDB" id="6003540at2"/>
<protein>
    <submittedName>
        <fullName evidence="6">HTH-type transcriptional activator RhaS</fullName>
    </submittedName>
</protein>
<dbReference type="GO" id="GO:0043565">
    <property type="term" value="F:sequence-specific DNA binding"/>
    <property type="evidence" value="ECO:0007669"/>
    <property type="project" value="InterPro"/>
</dbReference>
<dbReference type="RefSeq" id="WP_067038334.1">
    <property type="nucleotide sequence ID" value="NZ_FLRA01000024.1"/>
</dbReference>
<dbReference type="InterPro" id="IPR037923">
    <property type="entry name" value="HTH-like"/>
</dbReference>
<dbReference type="InterPro" id="IPR018060">
    <property type="entry name" value="HTH_AraC"/>
</dbReference>
<evidence type="ECO:0000256" key="3">
    <source>
        <dbReference type="ARBA" id="ARBA00023159"/>
    </source>
</evidence>
<accession>A0A1C3JV14</accession>
<dbReference type="InterPro" id="IPR050204">
    <property type="entry name" value="AraC_XylS_family_regulators"/>
</dbReference>
<keyword evidence="4" id="KW-0804">Transcription</keyword>
<evidence type="ECO:0000259" key="5">
    <source>
        <dbReference type="PROSITE" id="PS01124"/>
    </source>
</evidence>
<feature type="domain" description="HTH araC/xylS-type" evidence="5">
    <location>
        <begin position="216"/>
        <end position="316"/>
    </location>
</feature>
<dbReference type="Pfam" id="PF14525">
    <property type="entry name" value="AraC_binding_2"/>
    <property type="match status" value="1"/>
</dbReference>
<dbReference type="Pfam" id="PF12833">
    <property type="entry name" value="HTH_18"/>
    <property type="match status" value="1"/>
</dbReference>
<dbReference type="PROSITE" id="PS01124">
    <property type="entry name" value="HTH_ARAC_FAMILY_2"/>
    <property type="match status" value="1"/>
</dbReference>
<dbReference type="InterPro" id="IPR035418">
    <property type="entry name" value="AraC-bd_2"/>
</dbReference>
<dbReference type="PANTHER" id="PTHR46796:SF6">
    <property type="entry name" value="ARAC SUBFAMILY"/>
    <property type="match status" value="1"/>
</dbReference>
<keyword evidence="8" id="KW-1185">Reference proteome</keyword>
<name>A0A1C3JV14_9GAMM</name>
<evidence type="ECO:0000313" key="7">
    <source>
        <dbReference type="EMBL" id="SBT20851.1"/>
    </source>
</evidence>
<dbReference type="Proteomes" id="UP000092840">
    <property type="component" value="Unassembled WGS sequence"/>
</dbReference>
<dbReference type="SUPFAM" id="SSF46689">
    <property type="entry name" value="Homeodomain-like"/>
    <property type="match status" value="1"/>
</dbReference>
<keyword evidence="2" id="KW-0238">DNA-binding</keyword>
<reference evidence="6 9" key="2">
    <citation type="submission" date="2016-06" db="EMBL/GenBank/DDBJ databases">
        <authorList>
            <person name="Kjaerup R.B."/>
            <person name="Dalgaard T.S."/>
            <person name="Juul-Madsen H.R."/>
        </authorList>
    </citation>
    <scope>NUCLEOTIDE SEQUENCE [LARGE SCALE GENOMIC DNA]</scope>
    <source>
        <strain evidence="6 9">CECT 5115</strain>
    </source>
</reference>
<dbReference type="PROSITE" id="PS00041">
    <property type="entry name" value="HTH_ARAC_FAMILY_1"/>
    <property type="match status" value="1"/>
</dbReference>